<dbReference type="Proteomes" id="UP000247702">
    <property type="component" value="Unassembled WGS sequence"/>
</dbReference>
<reference evidence="1 2" key="1">
    <citation type="submission" date="2017-11" db="EMBL/GenBank/DDBJ databases">
        <title>The genome of Rhizophagus clarus HR1 reveals common genetic basis of auxotrophy among arbuscular mycorrhizal fungi.</title>
        <authorList>
            <person name="Kobayashi Y."/>
        </authorList>
    </citation>
    <scope>NUCLEOTIDE SEQUENCE [LARGE SCALE GENOMIC DNA]</scope>
    <source>
        <strain evidence="1 2">HR1</strain>
    </source>
</reference>
<proteinExistence type="predicted"/>
<protein>
    <submittedName>
        <fullName evidence="1">Uncharacterized protein</fullName>
    </submittedName>
</protein>
<dbReference type="AlphaFoldDB" id="A0A2Z6RS17"/>
<accession>A0A2Z6RS17</accession>
<organism evidence="1 2">
    <name type="scientific">Rhizophagus clarus</name>
    <dbReference type="NCBI Taxonomy" id="94130"/>
    <lineage>
        <taxon>Eukaryota</taxon>
        <taxon>Fungi</taxon>
        <taxon>Fungi incertae sedis</taxon>
        <taxon>Mucoromycota</taxon>
        <taxon>Glomeromycotina</taxon>
        <taxon>Glomeromycetes</taxon>
        <taxon>Glomerales</taxon>
        <taxon>Glomeraceae</taxon>
        <taxon>Rhizophagus</taxon>
    </lineage>
</organism>
<name>A0A2Z6RS17_9GLOM</name>
<evidence type="ECO:0000313" key="2">
    <source>
        <dbReference type="Proteomes" id="UP000247702"/>
    </source>
</evidence>
<comment type="caution">
    <text evidence="1">The sequence shown here is derived from an EMBL/GenBank/DDBJ whole genome shotgun (WGS) entry which is preliminary data.</text>
</comment>
<evidence type="ECO:0000313" key="1">
    <source>
        <dbReference type="EMBL" id="GBC05746.1"/>
    </source>
</evidence>
<gene>
    <name evidence="1" type="ORF">RclHR1_00640034</name>
</gene>
<sequence length="174" mass="19678">MATPSHIPINNTPNEPYKGSAIIRLYKPATIFPISFLLHHLHPYLSCDTRGAGTLYNTKKARYYLLSLGLSTSFGPETNNFMVFTNDTELSGDHQRTFSSTHIVTKYFSRLRVLLKEKLCSIKQRIDSDNHNDCYTKTYIQFSSGNHVIYLGFHLRCGSGNSCIFPAACVMSQK</sequence>
<keyword evidence="2" id="KW-1185">Reference proteome</keyword>
<dbReference type="EMBL" id="BEXD01004026">
    <property type="protein sequence ID" value="GBC05746.1"/>
    <property type="molecule type" value="Genomic_DNA"/>
</dbReference>